<feature type="region of interest" description="Disordered" evidence="5">
    <location>
        <begin position="654"/>
        <end position="678"/>
    </location>
</feature>
<dbReference type="GO" id="GO:0051301">
    <property type="term" value="P:cell division"/>
    <property type="evidence" value="ECO:0007669"/>
    <property type="project" value="UniProtKB-KW"/>
</dbReference>
<dbReference type="EMBL" id="JALJOU010000129">
    <property type="protein sequence ID" value="KAK9819156.1"/>
    <property type="molecule type" value="Genomic_DNA"/>
</dbReference>
<sequence>MPDGHLSPAAFSPVSRAAAAAAAQPASAAALLPGAHNGTVLHLVFEQAMPEGASPDSGCLGTAADGTPLLLLHSRAAQRASVLRLPLPGAPGARVEVAFAAEAMAAAAVTATRSPSAAAAWAPPGSLQPDCPALPPRDFLLLQPSGRLVLQVGAVPLCGVTLQPAAAAAAAAADPIARLAQWGDEGLLAGPAEGSDCAMSTDDGDEDMVSPGGSGPNVAALGAALEAAPEPAGLQDAVGCRVTVSLRGGGALRCALPFAPMRPLPAAALDALAEALPPPAWQAFHSRYLVSPGAASGDAQREWAAFAGVLAAWAAAPRTAPKLAPLLRRPSAVSSSGDPEPGRAPTPGGSVDSAPGAAWEALLHSPHHRAVVAARRFPWLADSSAGQALTALHSVYEDAKLHTLRWHLLPRLGAALVPLARLAGAPDYADQYLRDLGPAGEAGSCGTATPTQQLGQAPVRPPPANVHRALEALLAGRAVSEWVPALAAARSSAVARTVDLLDLYSVLSATAGQCAELLAGLPGDADGIEGTAVPPAQVEALQYMRKALLEGSHALILAMVDKGWRLAELESLPVGVALPLREALYRCRADPPPGWPTEAYALVGRTDMATAAAAAAAAAVAPVTPTAVAAAVLPSLGTPAGAGVWALTPAPARRASASNTPMRQPQLRTPAAGGGLPPRSRLSIGGGADAAPRLLGPGLCWGEAVGEAEGGVGLRGEPQADGIEGLTDGAAKLRFGRDLRLVEVRALLGSATPAALRVAAAPEAGDPELAAAQQARLMALATRTMALPLGRGALTLGTLRPLPTEPLPVPALCLAGRLPEQHNAIVNLDLTAAQPAPGGGAAADTTAWPEFHNGAAAGLRLVPGGAALTRAWFVYNKPKGPSYTHGGMLMGLGLTGHLACLSSTDLYRYLSQEHDATTIGVLLGMAAAKRATLDATISKMLFLHIPTRHPATYPELELSPLVQAAALLGVGLLYQGSCHRLTTEIMIEEIGRRPGGDGSGGGSGDGGDGGAQRNNADAAGASGAVAQDREGYALAAGLALGLITLGRGHDAAGLADMHIVDRLRHFMVGGNSPCAGGRASQAGAAGAGPQPAGGNCLFGPGVIGSDPTLGFDAGFDAPAAGGSLPGARSEEGGRYGAQGVSQVVLEGALVNLDVTSPGATLALGLMFLKTGDAAVAAAFAVPDTRFALDYVRPDLVQLRVAARALVLWADVAPSEAWVQAQLPTLIQGPVDKFVGPSAEAAEDEDAKAIAQAHINAVAGACLAVGIKYAGSANAAACGLLTHYCAYFQRAKHAAPDSMSGNAGAWGRLDKAALEACLCTVALALATVMAGSGHLPTLRLLRGLRKRLCPVAPASSVSGGAAANYSSHAAIAMALGFLFLGGGGHTFATDNASVAALVVALFPRFPMSPTDQRCHLQAFRHLYVLAAEPRCVDAVDVDSRKSTYVPLHIHLDAPAAPAAAKREAGGACVARTAPCLLPERSQVREVEVAGPRFWRQRVPAGSTLAALYRSGALYVQRRAGAPAAAAGLPVDERAGPDALDVHNLLPHAPSQAAGLGETDGSVDLARLCATFGADPFITALAQSPAELAGAAPGGTAGGHDVPEHPAAQAAEADDDFQSFCRSVLYECITQEKPAALGSCLFLHTAVAALLGHGRATQGGWGLRALAGGLPPTVPLWSLRLALALQDSAPAFAASALARAALASGDWDGAASWAPLLQPVFLEGLWRRGCRTKRE</sequence>
<protein>
    <recommendedName>
        <fullName evidence="10">Anaphase-promoting complex subunit 1</fullName>
    </recommendedName>
</protein>
<dbReference type="GO" id="GO:0060090">
    <property type="term" value="F:molecular adaptor activity"/>
    <property type="evidence" value="ECO:0007669"/>
    <property type="project" value="TreeGrafter"/>
</dbReference>
<proteinExistence type="inferred from homology"/>
<evidence type="ECO:0008006" key="10">
    <source>
        <dbReference type="Google" id="ProtNLM"/>
    </source>
</evidence>
<feature type="region of interest" description="Disordered" evidence="5">
    <location>
        <begin position="991"/>
        <end position="1022"/>
    </location>
</feature>
<dbReference type="PANTHER" id="PTHR12827">
    <property type="entry name" value="MEIOTIC CHECKPOINT REGULATOR TSG24 FAMILY MEMBER"/>
    <property type="match status" value="1"/>
</dbReference>
<organism evidence="8 9">
    <name type="scientific">Elliptochloris bilobata</name>
    <dbReference type="NCBI Taxonomy" id="381761"/>
    <lineage>
        <taxon>Eukaryota</taxon>
        <taxon>Viridiplantae</taxon>
        <taxon>Chlorophyta</taxon>
        <taxon>core chlorophytes</taxon>
        <taxon>Trebouxiophyceae</taxon>
        <taxon>Trebouxiophyceae incertae sedis</taxon>
        <taxon>Elliptochloris clade</taxon>
        <taxon>Elliptochloris</taxon>
    </lineage>
</organism>
<evidence type="ECO:0000313" key="8">
    <source>
        <dbReference type="EMBL" id="KAK9819156.1"/>
    </source>
</evidence>
<evidence type="ECO:0000256" key="4">
    <source>
        <dbReference type="ARBA" id="ARBA00023306"/>
    </source>
</evidence>
<keyword evidence="9" id="KW-1185">Reference proteome</keyword>
<evidence type="ECO:0000259" key="7">
    <source>
        <dbReference type="Pfam" id="PF20518"/>
    </source>
</evidence>
<evidence type="ECO:0000256" key="2">
    <source>
        <dbReference type="ARBA" id="ARBA00022618"/>
    </source>
</evidence>
<dbReference type="GO" id="GO:0007091">
    <property type="term" value="P:metaphase/anaphase transition of mitotic cell cycle"/>
    <property type="evidence" value="ECO:0007669"/>
    <property type="project" value="TreeGrafter"/>
</dbReference>
<evidence type="ECO:0000259" key="6">
    <source>
        <dbReference type="Pfam" id="PF18122"/>
    </source>
</evidence>
<dbReference type="Pfam" id="PF18122">
    <property type="entry name" value="APC1_C"/>
    <property type="match status" value="1"/>
</dbReference>
<dbReference type="InterPro" id="IPR011989">
    <property type="entry name" value="ARM-like"/>
</dbReference>
<accession>A0AAW1QAQ0</accession>
<keyword evidence="3" id="KW-0498">Mitosis</keyword>
<dbReference type="GO" id="GO:0070979">
    <property type="term" value="P:protein K11-linked ubiquitination"/>
    <property type="evidence" value="ECO:0007669"/>
    <property type="project" value="TreeGrafter"/>
</dbReference>
<dbReference type="Proteomes" id="UP001445335">
    <property type="component" value="Unassembled WGS sequence"/>
</dbReference>
<feature type="domain" description="Anaphase-promoting complex subunit 1 middle" evidence="7">
    <location>
        <begin position="554"/>
        <end position="609"/>
    </location>
</feature>
<feature type="region of interest" description="Disordered" evidence="5">
    <location>
        <begin position="330"/>
        <end position="355"/>
    </location>
</feature>
<dbReference type="PANTHER" id="PTHR12827:SF3">
    <property type="entry name" value="ANAPHASE-PROMOTING COMPLEX SUBUNIT 1"/>
    <property type="match status" value="1"/>
</dbReference>
<feature type="compositionally biased region" description="Gly residues" evidence="5">
    <location>
        <begin position="996"/>
        <end position="1010"/>
    </location>
</feature>
<comment type="similarity">
    <text evidence="1">Belongs to the APC1 family.</text>
</comment>
<keyword evidence="4" id="KW-0131">Cell cycle</keyword>
<dbReference type="GO" id="GO:0005680">
    <property type="term" value="C:anaphase-promoting complex"/>
    <property type="evidence" value="ECO:0007669"/>
    <property type="project" value="InterPro"/>
</dbReference>
<name>A0AAW1QAQ0_9CHLO</name>
<dbReference type="InterPro" id="IPR041221">
    <property type="entry name" value="APC1_C"/>
</dbReference>
<comment type="caution">
    <text evidence="8">The sequence shown here is derived from an EMBL/GenBank/DDBJ whole genome shotgun (WGS) entry which is preliminary data.</text>
</comment>
<feature type="region of interest" description="Disordered" evidence="5">
    <location>
        <begin position="442"/>
        <end position="462"/>
    </location>
</feature>
<dbReference type="InterPro" id="IPR024990">
    <property type="entry name" value="Apc1"/>
</dbReference>
<feature type="compositionally biased region" description="Polar residues" evidence="5">
    <location>
        <begin position="656"/>
        <end position="667"/>
    </location>
</feature>
<dbReference type="GO" id="GO:0031145">
    <property type="term" value="P:anaphase-promoting complex-dependent catabolic process"/>
    <property type="evidence" value="ECO:0007669"/>
    <property type="project" value="TreeGrafter"/>
</dbReference>
<evidence type="ECO:0000256" key="5">
    <source>
        <dbReference type="SAM" id="MobiDB-lite"/>
    </source>
</evidence>
<evidence type="ECO:0000256" key="3">
    <source>
        <dbReference type="ARBA" id="ARBA00022776"/>
    </source>
</evidence>
<feature type="compositionally biased region" description="Polar residues" evidence="5">
    <location>
        <begin position="446"/>
        <end position="455"/>
    </location>
</feature>
<evidence type="ECO:0000313" key="9">
    <source>
        <dbReference type="Proteomes" id="UP001445335"/>
    </source>
</evidence>
<feature type="domain" description="Anaphase-promoting complex subunit 1 C-terminal" evidence="6">
    <location>
        <begin position="1566"/>
        <end position="1726"/>
    </location>
</feature>
<dbReference type="InterPro" id="IPR046794">
    <property type="entry name" value="Apc1_MidN"/>
</dbReference>
<feature type="region of interest" description="Disordered" evidence="5">
    <location>
        <begin position="1588"/>
        <end position="1608"/>
    </location>
</feature>
<evidence type="ECO:0000256" key="1">
    <source>
        <dbReference type="ARBA" id="ARBA00010547"/>
    </source>
</evidence>
<gene>
    <name evidence="8" type="ORF">WJX81_007920</name>
</gene>
<dbReference type="Gene3D" id="1.25.10.10">
    <property type="entry name" value="Leucine-rich Repeat Variant"/>
    <property type="match status" value="2"/>
</dbReference>
<reference evidence="8 9" key="1">
    <citation type="journal article" date="2024" name="Nat. Commun.">
        <title>Phylogenomics reveals the evolutionary origins of lichenization in chlorophyte algae.</title>
        <authorList>
            <person name="Puginier C."/>
            <person name="Libourel C."/>
            <person name="Otte J."/>
            <person name="Skaloud P."/>
            <person name="Haon M."/>
            <person name="Grisel S."/>
            <person name="Petersen M."/>
            <person name="Berrin J.G."/>
            <person name="Delaux P.M."/>
            <person name="Dal Grande F."/>
            <person name="Keller J."/>
        </authorList>
    </citation>
    <scope>NUCLEOTIDE SEQUENCE [LARGE SCALE GENOMIC DNA]</scope>
    <source>
        <strain evidence="8 9">SAG 245.80</strain>
    </source>
</reference>
<keyword evidence="2" id="KW-0132">Cell division</keyword>
<dbReference type="Pfam" id="PF20518">
    <property type="entry name" value="Apc1_MidN"/>
    <property type="match status" value="1"/>
</dbReference>